<dbReference type="Proteomes" id="UP000688947">
    <property type="component" value="Unassembled WGS sequence"/>
</dbReference>
<dbReference type="VEuPathDB" id="FungiDB:PC110_g1857"/>
<dbReference type="AlphaFoldDB" id="A0A8T1U166"/>
<gene>
    <name evidence="1" type="ORF">JG687_00012780</name>
</gene>
<proteinExistence type="predicted"/>
<sequence>MLPAITDVLRTTSPQRQRYEYDNQENAATTYALPVPQHPIQALAYSATSSERHGLQHVQWIFAPKSASIFEAICYQWGGDPARTCKRCIVPGCRKQAYERTCNYCNSHFQQYQQTALELAKHQPPLK</sequence>
<evidence type="ECO:0000313" key="1">
    <source>
        <dbReference type="EMBL" id="KAG6952883.1"/>
    </source>
</evidence>
<accession>A0A8T1U166</accession>
<dbReference type="EMBL" id="JAENGZ010000879">
    <property type="protein sequence ID" value="KAG6952883.1"/>
    <property type="molecule type" value="Genomic_DNA"/>
</dbReference>
<reference evidence="1" key="1">
    <citation type="submission" date="2021-01" db="EMBL/GenBank/DDBJ databases">
        <title>Phytophthora aleatoria, a newly-described species from Pinus radiata is distinct from Phytophthora cactorum isolates based on comparative genomics.</title>
        <authorList>
            <person name="Mcdougal R."/>
            <person name="Panda P."/>
            <person name="Williams N."/>
            <person name="Studholme D.J."/>
        </authorList>
    </citation>
    <scope>NUCLEOTIDE SEQUENCE</scope>
    <source>
        <strain evidence="1">NZFS 3830</strain>
    </source>
</reference>
<comment type="caution">
    <text evidence="1">The sequence shown here is derived from an EMBL/GenBank/DDBJ whole genome shotgun (WGS) entry which is preliminary data.</text>
</comment>
<name>A0A8T1U166_9STRA</name>
<protein>
    <submittedName>
        <fullName evidence="1">Uncharacterized protein</fullName>
    </submittedName>
</protein>
<evidence type="ECO:0000313" key="2">
    <source>
        <dbReference type="Proteomes" id="UP000688947"/>
    </source>
</evidence>
<organism evidence="1 2">
    <name type="scientific">Phytophthora cactorum</name>
    <dbReference type="NCBI Taxonomy" id="29920"/>
    <lineage>
        <taxon>Eukaryota</taxon>
        <taxon>Sar</taxon>
        <taxon>Stramenopiles</taxon>
        <taxon>Oomycota</taxon>
        <taxon>Peronosporomycetes</taxon>
        <taxon>Peronosporales</taxon>
        <taxon>Peronosporaceae</taxon>
        <taxon>Phytophthora</taxon>
    </lineage>
</organism>